<name>A0A1V9Z5L8_ACHHY</name>
<dbReference type="STRING" id="1202772.A0A1V9Z5L8"/>
<feature type="compositionally biased region" description="Basic and acidic residues" evidence="1">
    <location>
        <begin position="1"/>
        <end position="14"/>
    </location>
</feature>
<dbReference type="PANTHER" id="PTHR34117:SF1">
    <property type="entry name" value="STYLE CELL-CYCLE INHIBITOR 1"/>
    <property type="match status" value="1"/>
</dbReference>
<feature type="compositionally biased region" description="Basic and acidic residues" evidence="1">
    <location>
        <begin position="170"/>
        <end position="179"/>
    </location>
</feature>
<sequence>MSKRKERGESEDRKDHKKSSKKHKKHKSERREYDEERISRDDYFEKAREFRVWLKTDKNVYFEDLTSEDAMKHFDKFVRRWNDGKLDRMYYTGIPQHVLESVQRTKHKWGFVKNLNDSERLHLASTKDTVDITTNKSTSSKESYRNEPAQSKPSSSRSRQINDDSDSDIEDRRKREKAERKKYHKHKDSVMEELAPKATGREATIEKKREKAATLHGAARQKEDSKDGLDLSEDFLMGGTDDFHARVQRRKAAIDRRQDEKQQRVAAAQDAESARMQKFLQDMGIQPGQERITIAPRQ</sequence>
<feature type="compositionally biased region" description="Polar residues" evidence="1">
    <location>
        <begin position="148"/>
        <end position="159"/>
    </location>
</feature>
<dbReference type="EMBL" id="JNBR01000416">
    <property type="protein sequence ID" value="OQR93298.1"/>
    <property type="molecule type" value="Genomic_DNA"/>
</dbReference>
<evidence type="ECO:0000313" key="3">
    <source>
        <dbReference type="Proteomes" id="UP000243579"/>
    </source>
</evidence>
<dbReference type="PANTHER" id="PTHR34117">
    <property type="entry name" value="STYLE CELL-CYCLE INHIBITOR 1"/>
    <property type="match status" value="1"/>
</dbReference>
<comment type="caution">
    <text evidence="2">The sequence shown here is derived from an EMBL/GenBank/DDBJ whole genome shotgun (WGS) entry which is preliminary data.</text>
</comment>
<feature type="compositionally biased region" description="Basic residues" evidence="1">
    <location>
        <begin position="15"/>
        <end position="28"/>
    </location>
</feature>
<dbReference type="Proteomes" id="UP000243579">
    <property type="component" value="Unassembled WGS sequence"/>
</dbReference>
<feature type="region of interest" description="Disordered" evidence="1">
    <location>
        <begin position="1"/>
        <end position="37"/>
    </location>
</feature>
<proteinExistence type="predicted"/>
<feature type="region of interest" description="Disordered" evidence="1">
    <location>
        <begin position="253"/>
        <end position="273"/>
    </location>
</feature>
<organism evidence="2 3">
    <name type="scientific">Achlya hypogyna</name>
    <name type="common">Oomycete</name>
    <name type="synonym">Protoachlya hypogyna</name>
    <dbReference type="NCBI Taxonomy" id="1202772"/>
    <lineage>
        <taxon>Eukaryota</taxon>
        <taxon>Sar</taxon>
        <taxon>Stramenopiles</taxon>
        <taxon>Oomycota</taxon>
        <taxon>Saprolegniomycetes</taxon>
        <taxon>Saprolegniales</taxon>
        <taxon>Achlyaceae</taxon>
        <taxon>Achlya</taxon>
    </lineage>
</organism>
<dbReference type="AlphaFoldDB" id="A0A1V9Z5L8"/>
<feature type="compositionally biased region" description="Basic and acidic residues" evidence="1">
    <location>
        <begin position="199"/>
        <end position="213"/>
    </location>
</feature>
<protein>
    <submittedName>
        <fullName evidence="2">Uncharacterized protein</fullName>
    </submittedName>
</protein>
<evidence type="ECO:0000256" key="1">
    <source>
        <dbReference type="SAM" id="MobiDB-lite"/>
    </source>
</evidence>
<dbReference type="OrthoDB" id="2139939at2759"/>
<reference evidence="2 3" key="1">
    <citation type="journal article" date="2014" name="Genome Biol. Evol.">
        <title>The secreted proteins of Achlya hypogyna and Thraustotheca clavata identify the ancestral oomycete secretome and reveal gene acquisitions by horizontal gene transfer.</title>
        <authorList>
            <person name="Misner I."/>
            <person name="Blouin N."/>
            <person name="Leonard G."/>
            <person name="Richards T.A."/>
            <person name="Lane C.E."/>
        </authorList>
    </citation>
    <scope>NUCLEOTIDE SEQUENCE [LARGE SCALE GENOMIC DNA]</scope>
    <source>
        <strain evidence="2 3">ATCC 48635</strain>
    </source>
</reference>
<feature type="compositionally biased region" description="Basic and acidic residues" evidence="1">
    <location>
        <begin position="253"/>
        <end position="263"/>
    </location>
</feature>
<feature type="region of interest" description="Disordered" evidence="1">
    <location>
        <begin position="132"/>
        <end position="230"/>
    </location>
</feature>
<keyword evidence="3" id="KW-1185">Reference proteome</keyword>
<feature type="compositionally biased region" description="Polar residues" evidence="1">
    <location>
        <begin position="132"/>
        <end position="141"/>
    </location>
</feature>
<evidence type="ECO:0000313" key="2">
    <source>
        <dbReference type="EMBL" id="OQR93298.1"/>
    </source>
</evidence>
<dbReference type="InterPro" id="IPR044688">
    <property type="entry name" value="SCI-1-like"/>
</dbReference>
<gene>
    <name evidence="2" type="ORF">ACHHYP_02676</name>
</gene>
<accession>A0A1V9Z5L8</accession>
<feature type="compositionally biased region" description="Basic and acidic residues" evidence="1">
    <location>
        <begin position="220"/>
        <end position="229"/>
    </location>
</feature>